<comment type="caution">
    <text evidence="1">The sequence shown here is derived from an EMBL/GenBank/DDBJ whole genome shotgun (WGS) entry which is preliminary data.</text>
</comment>
<keyword evidence="2" id="KW-1185">Reference proteome</keyword>
<dbReference type="EMBL" id="BSXU01002470">
    <property type="protein sequence ID" value="GMG37827.1"/>
    <property type="molecule type" value="Genomic_DNA"/>
</dbReference>
<gene>
    <name evidence="1" type="ORF">Amon01_000486900</name>
</gene>
<evidence type="ECO:0000313" key="2">
    <source>
        <dbReference type="Proteomes" id="UP001165063"/>
    </source>
</evidence>
<accession>A0A9W7DHL0</accession>
<proteinExistence type="predicted"/>
<dbReference type="AlphaFoldDB" id="A0A9W7DHL0"/>
<reference evidence="1" key="1">
    <citation type="submission" date="2023-04" db="EMBL/GenBank/DDBJ databases">
        <title>Ambrosiozyma monospora NBRC 1965.</title>
        <authorList>
            <person name="Ichikawa N."/>
            <person name="Sato H."/>
            <person name="Tonouchi N."/>
        </authorList>
    </citation>
    <scope>NUCLEOTIDE SEQUENCE</scope>
    <source>
        <strain evidence="1">NBRC 1965</strain>
    </source>
</reference>
<name>A0A9W7DHL0_AMBMO</name>
<evidence type="ECO:0000313" key="1">
    <source>
        <dbReference type="EMBL" id="GMG37827.1"/>
    </source>
</evidence>
<sequence>MKEPLSSLPPVPTVNISGVSTSAGTAITTTDSKGQPTTYTIAVVGTVATSTGANGAVTTFSTHTTLTSQPEVGTEVAPEVSSYTVLVLSSTMANGELTTVTTTSSIHATAAAVTSGHSVIETSVVSTLADGHVTTVASSTLVPILESFDGAAVVKSGFFGCVLAMFFGLL</sequence>
<protein>
    <submittedName>
        <fullName evidence="1">Unnamed protein product</fullName>
    </submittedName>
</protein>
<organism evidence="1 2">
    <name type="scientific">Ambrosiozyma monospora</name>
    <name type="common">Yeast</name>
    <name type="synonym">Endomycopsis monosporus</name>
    <dbReference type="NCBI Taxonomy" id="43982"/>
    <lineage>
        <taxon>Eukaryota</taxon>
        <taxon>Fungi</taxon>
        <taxon>Dikarya</taxon>
        <taxon>Ascomycota</taxon>
        <taxon>Saccharomycotina</taxon>
        <taxon>Pichiomycetes</taxon>
        <taxon>Pichiales</taxon>
        <taxon>Pichiaceae</taxon>
        <taxon>Ambrosiozyma</taxon>
    </lineage>
</organism>
<dbReference type="Proteomes" id="UP001165063">
    <property type="component" value="Unassembled WGS sequence"/>
</dbReference>